<keyword evidence="2" id="KW-1185">Reference proteome</keyword>
<dbReference type="EMBL" id="AZFX01000036">
    <property type="protein sequence ID" value="KRM10704.1"/>
    <property type="molecule type" value="Genomic_DNA"/>
</dbReference>
<dbReference type="Proteomes" id="UP000051315">
    <property type="component" value="Unassembled WGS sequence"/>
</dbReference>
<gene>
    <name evidence="1" type="ORF">FC15_GL001309</name>
</gene>
<evidence type="ECO:0000313" key="1">
    <source>
        <dbReference type="EMBL" id="KRM10704.1"/>
    </source>
</evidence>
<name>A0A0R1VYC4_9LACO</name>
<dbReference type="PIRSF" id="PIRSF018637">
    <property type="entry name" value="TrmK"/>
    <property type="match status" value="1"/>
</dbReference>
<evidence type="ECO:0008006" key="3">
    <source>
        <dbReference type="Google" id="ProtNLM"/>
    </source>
</evidence>
<dbReference type="Gene3D" id="1.10.287.1890">
    <property type="match status" value="1"/>
</dbReference>
<accession>A0A0R1VYC4</accession>
<dbReference type="Gene3D" id="3.40.50.150">
    <property type="entry name" value="Vaccinia Virus protein VP39"/>
    <property type="match status" value="1"/>
</dbReference>
<dbReference type="PATRIC" id="fig|1423735.3.peg.1355"/>
<dbReference type="PANTHER" id="PTHR38451">
    <property type="entry name" value="TRNA (ADENINE(22)-N(1))-METHYLTRANSFERASE"/>
    <property type="match status" value="1"/>
</dbReference>
<dbReference type="STRING" id="1423735.FC15_GL001309"/>
<dbReference type="RefSeq" id="WP_057824073.1">
    <property type="nucleotide sequence ID" value="NZ_AZFX01000036.1"/>
</dbReference>
<dbReference type="Pfam" id="PF04816">
    <property type="entry name" value="TrmK"/>
    <property type="match status" value="1"/>
</dbReference>
<sequence>MKVIIKLSKRLQAVAALTTPWRRIADIGSDHAHLPIYLKATDQIDYAVCGEVVEGPYRIARDHVQTSGYADQLIVRLADGLAAIEPADQIECAVIAGMGGMLITEILNQGTQPLQSLKALVLQPNQNVDVVRQWLGQHRWRIVAENLVFDENHYYQMMLAVPDADRIDYQPIELLMGPVMLQQVHSEEDFRAYWQFQLKQKQQLLAQLMRASEPITAKIQKVQTEIRFIKEGLDATDRSTNH</sequence>
<protein>
    <recommendedName>
        <fullName evidence="3">SAM-dependent methyltransferase</fullName>
    </recommendedName>
</protein>
<evidence type="ECO:0000313" key="2">
    <source>
        <dbReference type="Proteomes" id="UP000051315"/>
    </source>
</evidence>
<dbReference type="SUPFAM" id="SSF53335">
    <property type="entry name" value="S-adenosyl-L-methionine-dependent methyltransferases"/>
    <property type="match status" value="1"/>
</dbReference>
<dbReference type="GO" id="GO:0160105">
    <property type="term" value="F:tRNA (adenine(22)-N1)-methyltransferase activity"/>
    <property type="evidence" value="ECO:0007669"/>
    <property type="project" value="InterPro"/>
</dbReference>
<dbReference type="PANTHER" id="PTHR38451:SF1">
    <property type="entry name" value="TRNA (ADENINE(22)-N(1))-METHYLTRANSFERASE"/>
    <property type="match status" value="1"/>
</dbReference>
<proteinExistence type="predicted"/>
<comment type="caution">
    <text evidence="1">The sequence shown here is derived from an EMBL/GenBank/DDBJ whole genome shotgun (WGS) entry which is preliminary data.</text>
</comment>
<reference evidence="1 2" key="1">
    <citation type="journal article" date="2015" name="Genome Announc.">
        <title>Expanding the biotechnology potential of lactobacilli through comparative genomics of 213 strains and associated genera.</title>
        <authorList>
            <person name="Sun Z."/>
            <person name="Harris H.M."/>
            <person name="McCann A."/>
            <person name="Guo C."/>
            <person name="Argimon S."/>
            <person name="Zhang W."/>
            <person name="Yang X."/>
            <person name="Jeffery I.B."/>
            <person name="Cooney J.C."/>
            <person name="Kagawa T.F."/>
            <person name="Liu W."/>
            <person name="Song Y."/>
            <person name="Salvetti E."/>
            <person name="Wrobel A."/>
            <person name="Rasinkangas P."/>
            <person name="Parkhill J."/>
            <person name="Rea M.C."/>
            <person name="O'Sullivan O."/>
            <person name="Ritari J."/>
            <person name="Douillard F.P."/>
            <person name="Paul Ross R."/>
            <person name="Yang R."/>
            <person name="Briner A.E."/>
            <person name="Felis G.E."/>
            <person name="de Vos W.M."/>
            <person name="Barrangou R."/>
            <person name="Klaenhammer T.R."/>
            <person name="Caufield P.W."/>
            <person name="Cui Y."/>
            <person name="Zhang H."/>
            <person name="O'Toole P.W."/>
        </authorList>
    </citation>
    <scope>NUCLEOTIDE SEQUENCE [LARGE SCALE GENOMIC DNA]</scope>
    <source>
        <strain evidence="1 2">DSM 17758</strain>
    </source>
</reference>
<organism evidence="1 2">
    <name type="scientific">Lapidilactobacillus concavus DSM 17758</name>
    <dbReference type="NCBI Taxonomy" id="1423735"/>
    <lineage>
        <taxon>Bacteria</taxon>
        <taxon>Bacillati</taxon>
        <taxon>Bacillota</taxon>
        <taxon>Bacilli</taxon>
        <taxon>Lactobacillales</taxon>
        <taxon>Lactobacillaceae</taxon>
        <taxon>Lapidilactobacillus</taxon>
    </lineage>
</organism>
<dbReference type="OrthoDB" id="5881184at2"/>
<dbReference type="InterPro" id="IPR029063">
    <property type="entry name" value="SAM-dependent_MTases_sf"/>
</dbReference>
<dbReference type="AlphaFoldDB" id="A0A0R1VYC4"/>
<dbReference type="InterPro" id="IPR006901">
    <property type="entry name" value="TrmK"/>
</dbReference>